<keyword evidence="2" id="KW-0170">Cobalt</keyword>
<gene>
    <name evidence="5" type="ORF">S12H4_28604</name>
</gene>
<evidence type="ECO:0000256" key="1">
    <source>
        <dbReference type="ARBA" id="ARBA00022723"/>
    </source>
</evidence>
<dbReference type="PANTHER" id="PTHR45833:SF1">
    <property type="entry name" value="METHIONINE SYNTHASE"/>
    <property type="match status" value="1"/>
</dbReference>
<reference evidence="5" key="1">
    <citation type="journal article" date="2014" name="Front. Microbiol.">
        <title>High frequency of phylogenetically diverse reductive dehalogenase-homologous genes in deep subseafloor sedimentary metagenomes.</title>
        <authorList>
            <person name="Kawai M."/>
            <person name="Futagami T."/>
            <person name="Toyoda A."/>
            <person name="Takaki Y."/>
            <person name="Nishi S."/>
            <person name="Hori S."/>
            <person name="Arai W."/>
            <person name="Tsubouchi T."/>
            <person name="Morono Y."/>
            <person name="Uchiyama I."/>
            <person name="Ito T."/>
            <person name="Fujiyama A."/>
            <person name="Inagaki F."/>
            <person name="Takami H."/>
        </authorList>
    </citation>
    <scope>NUCLEOTIDE SEQUENCE</scope>
    <source>
        <strain evidence="5">Expedition CK06-06</strain>
    </source>
</reference>
<dbReference type="Pfam" id="PF02607">
    <property type="entry name" value="B12-binding_2"/>
    <property type="match status" value="1"/>
</dbReference>
<dbReference type="GO" id="GO:0046653">
    <property type="term" value="P:tetrahydrofolate metabolic process"/>
    <property type="evidence" value="ECO:0007669"/>
    <property type="project" value="TreeGrafter"/>
</dbReference>
<dbReference type="GO" id="GO:0031419">
    <property type="term" value="F:cobalamin binding"/>
    <property type="evidence" value="ECO:0007669"/>
    <property type="project" value="InterPro"/>
</dbReference>
<dbReference type="Gene3D" id="1.10.1240.10">
    <property type="entry name" value="Methionine synthase domain"/>
    <property type="match status" value="1"/>
</dbReference>
<comment type="caution">
    <text evidence="5">The sequence shown here is derived from an EMBL/GenBank/DDBJ whole genome shotgun (WGS) entry which is preliminary data.</text>
</comment>
<dbReference type="PROSITE" id="PS51332">
    <property type="entry name" value="B12_BINDING"/>
    <property type="match status" value="1"/>
</dbReference>
<feature type="domain" description="B12-binding N-terminal" evidence="4">
    <location>
        <begin position="1"/>
        <end position="92"/>
    </location>
</feature>
<dbReference type="GO" id="GO:0005829">
    <property type="term" value="C:cytosol"/>
    <property type="evidence" value="ECO:0007669"/>
    <property type="project" value="TreeGrafter"/>
</dbReference>
<protein>
    <recommendedName>
        <fullName evidence="6">B12-binding N-terminal domain-containing protein</fullName>
    </recommendedName>
</protein>
<dbReference type="Pfam" id="PF02310">
    <property type="entry name" value="B12-binding"/>
    <property type="match status" value="1"/>
</dbReference>
<dbReference type="GO" id="GO:0050667">
    <property type="term" value="P:homocysteine metabolic process"/>
    <property type="evidence" value="ECO:0007669"/>
    <property type="project" value="TreeGrafter"/>
</dbReference>
<dbReference type="InterPro" id="IPR036724">
    <property type="entry name" value="Cobalamin-bd_sf"/>
</dbReference>
<keyword evidence="1" id="KW-0479">Metal-binding</keyword>
<dbReference type="InterPro" id="IPR006158">
    <property type="entry name" value="Cobalamin-bd"/>
</dbReference>
<organism evidence="5">
    <name type="scientific">marine sediment metagenome</name>
    <dbReference type="NCBI Taxonomy" id="412755"/>
    <lineage>
        <taxon>unclassified sequences</taxon>
        <taxon>metagenomes</taxon>
        <taxon>ecological metagenomes</taxon>
    </lineage>
</organism>
<dbReference type="GO" id="GO:0046872">
    <property type="term" value="F:metal ion binding"/>
    <property type="evidence" value="ECO:0007669"/>
    <property type="project" value="UniProtKB-KW"/>
</dbReference>
<dbReference type="PANTHER" id="PTHR45833">
    <property type="entry name" value="METHIONINE SYNTHASE"/>
    <property type="match status" value="1"/>
</dbReference>
<dbReference type="InterPro" id="IPR003759">
    <property type="entry name" value="Cbl-bd_cap"/>
</dbReference>
<dbReference type="EMBL" id="BARW01016422">
    <property type="protein sequence ID" value="GAI90857.1"/>
    <property type="molecule type" value="Genomic_DNA"/>
</dbReference>
<dbReference type="AlphaFoldDB" id="X1SCV9"/>
<dbReference type="SUPFAM" id="SSF47644">
    <property type="entry name" value="Methionine synthase domain"/>
    <property type="match status" value="1"/>
</dbReference>
<dbReference type="Gene3D" id="3.40.50.280">
    <property type="entry name" value="Cobalamin-binding domain"/>
    <property type="match status" value="1"/>
</dbReference>
<dbReference type="SUPFAM" id="SSF52242">
    <property type="entry name" value="Cobalamin (vitamin B12)-binding domain"/>
    <property type="match status" value="1"/>
</dbReference>
<dbReference type="GO" id="GO:0008705">
    <property type="term" value="F:methionine synthase activity"/>
    <property type="evidence" value="ECO:0007669"/>
    <property type="project" value="TreeGrafter"/>
</dbReference>
<feature type="domain" description="B12-binding" evidence="3">
    <location>
        <begin position="94"/>
        <end position="155"/>
    </location>
</feature>
<proteinExistence type="predicted"/>
<sequence length="155" mass="17006">MAEEKKDILDNLKKAVFEYDRQLAARSAVEAVEKGIDPIEAMNVMTTAIREIGLAFGKGELWLPELVGASDAMQGATPILEEEMKRKGRHRESLGMVVAGTVFGDIHSIGKTMVTTLLTAAGFRIEDLGINVKAEEFSTAVKKHDAFYVLNLLVR</sequence>
<dbReference type="InterPro" id="IPR050554">
    <property type="entry name" value="Met_Synthase/Corrinoid"/>
</dbReference>
<dbReference type="PROSITE" id="PS51337">
    <property type="entry name" value="B12_BINDING_NTER"/>
    <property type="match status" value="1"/>
</dbReference>
<dbReference type="InterPro" id="IPR036594">
    <property type="entry name" value="Meth_synthase_dom"/>
</dbReference>
<name>X1SCV9_9ZZZZ</name>
<evidence type="ECO:0000259" key="4">
    <source>
        <dbReference type="PROSITE" id="PS51337"/>
    </source>
</evidence>
<evidence type="ECO:0008006" key="6">
    <source>
        <dbReference type="Google" id="ProtNLM"/>
    </source>
</evidence>
<evidence type="ECO:0000256" key="2">
    <source>
        <dbReference type="ARBA" id="ARBA00023285"/>
    </source>
</evidence>
<evidence type="ECO:0000259" key="3">
    <source>
        <dbReference type="PROSITE" id="PS51332"/>
    </source>
</evidence>
<accession>X1SCV9</accession>
<dbReference type="SMART" id="SM01018">
    <property type="entry name" value="B12-binding_2"/>
    <property type="match status" value="1"/>
</dbReference>
<evidence type="ECO:0000313" key="5">
    <source>
        <dbReference type="EMBL" id="GAI90857.1"/>
    </source>
</evidence>